<protein>
    <submittedName>
        <fullName evidence="2">Putative transglutaminase-like cysteine proteinase</fullName>
    </submittedName>
</protein>
<dbReference type="InterPro" id="IPR038765">
    <property type="entry name" value="Papain-like_cys_pep_sf"/>
</dbReference>
<accession>A0A840NER3</accession>
<dbReference type="Gene3D" id="3.10.620.30">
    <property type="match status" value="1"/>
</dbReference>
<dbReference type="SUPFAM" id="SSF54001">
    <property type="entry name" value="Cysteine proteinases"/>
    <property type="match status" value="1"/>
</dbReference>
<comment type="caution">
    <text evidence="2">The sequence shown here is derived from an EMBL/GenBank/DDBJ whole genome shotgun (WGS) entry which is preliminary data.</text>
</comment>
<dbReference type="RefSeq" id="WP_184090564.1">
    <property type="nucleotide sequence ID" value="NZ_JACHIJ010000012.1"/>
</dbReference>
<proteinExistence type="predicted"/>
<dbReference type="PANTHER" id="PTHR39327">
    <property type="match status" value="1"/>
</dbReference>
<dbReference type="InterPro" id="IPR010319">
    <property type="entry name" value="Transglutaminase-like_Cys_pept"/>
</dbReference>
<name>A0A840NER3_9BRAD</name>
<evidence type="ECO:0000313" key="2">
    <source>
        <dbReference type="EMBL" id="MBB5055176.1"/>
    </source>
</evidence>
<dbReference type="Proteomes" id="UP000521227">
    <property type="component" value="Unassembled WGS sequence"/>
</dbReference>
<organism evidence="2 3">
    <name type="scientific">Afipia massiliensis</name>
    <dbReference type="NCBI Taxonomy" id="211460"/>
    <lineage>
        <taxon>Bacteria</taxon>
        <taxon>Pseudomonadati</taxon>
        <taxon>Pseudomonadota</taxon>
        <taxon>Alphaproteobacteria</taxon>
        <taxon>Hyphomicrobiales</taxon>
        <taxon>Nitrobacteraceae</taxon>
        <taxon>Afipia</taxon>
    </lineage>
</organism>
<dbReference type="PANTHER" id="PTHR39327:SF1">
    <property type="entry name" value="BLR5470 PROTEIN"/>
    <property type="match status" value="1"/>
</dbReference>
<dbReference type="EMBL" id="JACHIJ010000012">
    <property type="protein sequence ID" value="MBB5055176.1"/>
    <property type="molecule type" value="Genomic_DNA"/>
</dbReference>
<feature type="chain" id="PRO_5032928537" evidence="1">
    <location>
        <begin position="25"/>
        <end position="358"/>
    </location>
</feature>
<dbReference type="AlphaFoldDB" id="A0A840NER3"/>
<keyword evidence="1" id="KW-0732">Signal</keyword>
<sequence>MVSFPAAHAVTGAVICLAVLTASAFPSEAASKAKPRKHIFDDLVTPSMLTPPSPPVRVQAEGAHFFSINSILAKLDGKPKTEQPIRLASVTNDDVLSDASSELVAAESTIQATNEPFGLFTFRAPEGALWRKWRASKAEIFAELQTVEACRSDSSKCSDAARRFILIVDEVQSRSGTARIETANRLINTAIRYMSDLAQHAAIDVWSAPLASLGTGRGDCEDYAIAKYIVLREAGVSDQDLRILLVRDRKAREDHAVLTVRTGGTWTVLDNRSSALARDSELLHFTPLFVLDNSGVNLFASPYLSQRQDGEAKMVAPASEAVGSEGATTEWGLTVDTSGAETPISGIGSGATTLPILM</sequence>
<dbReference type="Pfam" id="PF06035">
    <property type="entry name" value="Peptidase_C93"/>
    <property type="match status" value="1"/>
</dbReference>
<evidence type="ECO:0000256" key="1">
    <source>
        <dbReference type="SAM" id="SignalP"/>
    </source>
</evidence>
<feature type="signal peptide" evidence="1">
    <location>
        <begin position="1"/>
        <end position="24"/>
    </location>
</feature>
<reference evidence="2 3" key="1">
    <citation type="submission" date="2020-08" db="EMBL/GenBank/DDBJ databases">
        <title>Genomic Encyclopedia of Type Strains, Phase IV (KMG-IV): sequencing the most valuable type-strain genomes for metagenomic binning, comparative biology and taxonomic classification.</title>
        <authorList>
            <person name="Goeker M."/>
        </authorList>
    </citation>
    <scope>NUCLEOTIDE SEQUENCE [LARGE SCALE GENOMIC DNA]</scope>
    <source>
        <strain evidence="2 3">DSM 17498</strain>
    </source>
</reference>
<evidence type="ECO:0000313" key="3">
    <source>
        <dbReference type="Proteomes" id="UP000521227"/>
    </source>
</evidence>
<gene>
    <name evidence="2" type="ORF">HNQ36_005187</name>
</gene>